<dbReference type="AlphaFoldDB" id="A0A516PUY9"/>
<dbReference type="EMBL" id="CP041692">
    <property type="protein sequence ID" value="QDP94979.1"/>
    <property type="molecule type" value="Genomic_DNA"/>
</dbReference>
<reference evidence="1 2" key="1">
    <citation type="submission" date="2019-07" db="EMBL/GenBank/DDBJ databases">
        <title>Microlunatus dokdonensis sp. nov. isolated from the rhizospheric soil of the wild plant Elymus tsukushiensis.</title>
        <authorList>
            <person name="Ghim S.-Y."/>
            <person name="Hwang Y.-J."/>
            <person name="Son J.-S."/>
            <person name="Shin J.-H."/>
        </authorList>
    </citation>
    <scope>NUCLEOTIDE SEQUENCE [LARGE SCALE GENOMIC DNA]</scope>
    <source>
        <strain evidence="1 2">KUDC0627</strain>
    </source>
</reference>
<dbReference type="KEGG" id="mik:FOE78_02755"/>
<gene>
    <name evidence="1" type="ORF">FOE78_02755</name>
</gene>
<keyword evidence="2" id="KW-1185">Reference proteome</keyword>
<accession>A0A516PUY9</accession>
<sequence>MQIDSGWTFDNLEALAEKAQAGGASLLVPMEAPETFVTDSNSELRVRNAEVDAPLAMSPDGKLLIVLAGHGDGNHIILEDGTVVCGEVRPMGGPCSADLRRCVRERYAARLVFVRDMPGDVLVLLSCNSLNVAGQYTFGDTRPGIAMTAIRSGFTEVVGTTRQMPVTPEQIEFIRSAWQRGETLGDICHRLNDGYRYGLGGYFVRLGTDVTVSLPELADMSLSDLPRNTLSTERLVSAAFATKLIEAAETQHLQAALGRVRLAAYRGSPPGRERDATANEKLSTLVDATDAAIISLVEQRLISGGSSLAGVGDNLTKAMKWRRAARNRRVISICQFCRGRVYEVEHSDAYEAGVPVMERGCLACGTTTLAPQGVRLLVSTPVKWHAGGTAEIHCQTVDPKARISGNLVIQVRDKSKVGVMYHAIQPGSQLAEQRISVTVPMDAGPDMYSVRIVWISHARVEYHRTVGMIGSRHVDI</sequence>
<protein>
    <recommendedName>
        <fullName evidence="3">CHAT domain-containing protein</fullName>
    </recommendedName>
</protein>
<proteinExistence type="predicted"/>
<evidence type="ECO:0000313" key="2">
    <source>
        <dbReference type="Proteomes" id="UP000319263"/>
    </source>
</evidence>
<name>A0A516PUY9_9ACTN</name>
<evidence type="ECO:0000313" key="1">
    <source>
        <dbReference type="EMBL" id="QDP94979.1"/>
    </source>
</evidence>
<dbReference type="RefSeq" id="WP_143984964.1">
    <property type="nucleotide sequence ID" value="NZ_CP041692.1"/>
</dbReference>
<organism evidence="1 2">
    <name type="scientific">Microlunatus elymi</name>
    <dbReference type="NCBI Taxonomy" id="2596828"/>
    <lineage>
        <taxon>Bacteria</taxon>
        <taxon>Bacillati</taxon>
        <taxon>Actinomycetota</taxon>
        <taxon>Actinomycetes</taxon>
        <taxon>Propionibacteriales</taxon>
        <taxon>Propionibacteriaceae</taxon>
        <taxon>Microlunatus</taxon>
    </lineage>
</organism>
<dbReference type="Proteomes" id="UP000319263">
    <property type="component" value="Chromosome"/>
</dbReference>
<evidence type="ECO:0008006" key="3">
    <source>
        <dbReference type="Google" id="ProtNLM"/>
    </source>
</evidence>